<evidence type="ECO:0000313" key="2">
    <source>
        <dbReference type="Proteomes" id="UP000000531"/>
    </source>
</evidence>
<keyword evidence="2" id="KW-1185">Reference proteome</keyword>
<dbReference type="EMBL" id="CP000029">
    <property type="protein sequence ID" value="AAW53305.1"/>
    <property type="molecule type" value="Genomic_DNA"/>
</dbReference>
<protein>
    <submittedName>
        <fullName evidence="1">Uncharacterized protein</fullName>
    </submittedName>
</protein>
<organism evidence="1 2">
    <name type="scientific">Staphylococcus epidermidis (strain ATCC 35984 / DSM 28319 / BCRC 17069 / CCUG 31568 / BM 3577 / RP62A)</name>
    <dbReference type="NCBI Taxonomy" id="176279"/>
    <lineage>
        <taxon>Bacteria</taxon>
        <taxon>Bacillati</taxon>
        <taxon>Bacillota</taxon>
        <taxon>Bacilli</taxon>
        <taxon>Bacillales</taxon>
        <taxon>Staphylococcaceae</taxon>
        <taxon>Staphylococcus</taxon>
    </lineage>
</organism>
<sequence>MIPFLNKFYFLLEFIDINILKQSVIGDIVGSDIPVNRAVHFNMGTQNNIS</sequence>
<dbReference type="AlphaFoldDB" id="Q5HKA7"/>
<name>Q5HKA7_STAEQ</name>
<evidence type="ECO:0000313" key="1">
    <source>
        <dbReference type="EMBL" id="AAW53305.1"/>
    </source>
</evidence>
<proteinExistence type="predicted"/>
<accession>Q5HKA7</accession>
<dbReference type="HOGENOM" id="CLU_3122922_0_0_9"/>
<dbReference type="Proteomes" id="UP000000531">
    <property type="component" value="Chromosome"/>
</dbReference>
<gene>
    <name evidence="1" type="ordered locus">SERP2442</name>
</gene>
<dbReference type="KEGG" id="ser:SERP2442"/>
<reference evidence="1 2" key="1">
    <citation type="journal article" date="2005" name="J. Bacteriol.">
        <title>Insights on evolution of virulence and resistance from the complete genome analysis of an early methicillin-resistant Staphylococcus aureus strain and a biofilm-producing methicillin-resistant Staphylococcus epidermidis strain.</title>
        <authorList>
            <person name="Gill S.R."/>
            <person name="Fouts D.E."/>
            <person name="Archer G.L."/>
            <person name="Mongodin E.F."/>
            <person name="Deboy R.T."/>
            <person name="Ravel J."/>
            <person name="Paulsen I.T."/>
            <person name="Kolonay J.F."/>
            <person name="Brinkac L."/>
            <person name="Beanan M."/>
            <person name="Dodson R.J."/>
            <person name="Daugherty S.C."/>
            <person name="Madupu R."/>
            <person name="Angiuoli S.V."/>
            <person name="Durkin A.S."/>
            <person name="Haft D.H."/>
            <person name="Vamathevan J."/>
            <person name="Khouri H."/>
            <person name="Utterback T."/>
            <person name="Lee C."/>
            <person name="Dimitrov G."/>
            <person name="Jiang L."/>
            <person name="Qin H."/>
            <person name="Weidman J."/>
            <person name="Tran K."/>
            <person name="Kang K."/>
            <person name="Hance I.R."/>
            <person name="Nelson K.E."/>
            <person name="Fraser C.M."/>
        </authorList>
    </citation>
    <scope>NUCLEOTIDE SEQUENCE [LARGE SCALE GENOMIC DNA]</scope>
    <source>
        <strain evidence="2">ATCC 35984 / RP62A</strain>
    </source>
</reference>